<feature type="compositionally biased region" description="Basic and acidic residues" evidence="9">
    <location>
        <begin position="157"/>
        <end position="166"/>
    </location>
</feature>
<feature type="coiled-coil region" evidence="8">
    <location>
        <begin position="23"/>
        <end position="54"/>
    </location>
</feature>
<dbReference type="GO" id="GO:0000398">
    <property type="term" value="P:mRNA splicing, via spliceosome"/>
    <property type="evidence" value="ECO:0000318"/>
    <property type="project" value="GO_Central"/>
</dbReference>
<feature type="compositionally biased region" description="Basic and acidic residues" evidence="9">
    <location>
        <begin position="390"/>
        <end position="418"/>
    </location>
</feature>
<evidence type="ECO:0000256" key="7">
    <source>
        <dbReference type="ARBA" id="ARBA00023242"/>
    </source>
</evidence>
<dbReference type="AlphaFoldDB" id="A7RRX2"/>
<comment type="similarity">
    <text evidence="2">Belongs to the CWC25 family.</text>
</comment>
<evidence type="ECO:0000256" key="4">
    <source>
        <dbReference type="ARBA" id="ARBA00022728"/>
    </source>
</evidence>
<dbReference type="Pfam" id="PF10197">
    <property type="entry name" value="Cir_N"/>
    <property type="match status" value="1"/>
</dbReference>
<comment type="subcellular location">
    <subcellularLocation>
        <location evidence="1">Nucleus</location>
    </subcellularLocation>
</comment>
<feature type="compositionally biased region" description="Basic residues" evidence="9">
    <location>
        <begin position="167"/>
        <end position="188"/>
    </location>
</feature>
<dbReference type="Proteomes" id="UP000001593">
    <property type="component" value="Unassembled WGS sequence"/>
</dbReference>
<feature type="compositionally biased region" description="Polar residues" evidence="9">
    <location>
        <begin position="334"/>
        <end position="346"/>
    </location>
</feature>
<keyword evidence="12" id="KW-1185">Reference proteome</keyword>
<feature type="compositionally biased region" description="Basic residues" evidence="9">
    <location>
        <begin position="222"/>
        <end position="244"/>
    </location>
</feature>
<dbReference type="PhylomeDB" id="A7RRX2"/>
<keyword evidence="4" id="KW-0747">Spliceosome</keyword>
<feature type="compositionally biased region" description="Low complexity" evidence="9">
    <location>
        <begin position="116"/>
        <end position="126"/>
    </location>
</feature>
<keyword evidence="5 8" id="KW-0175">Coiled coil</keyword>
<dbReference type="InParanoid" id="A7RRX2"/>
<feature type="compositionally biased region" description="Basic residues" evidence="9">
    <location>
        <begin position="309"/>
        <end position="333"/>
    </location>
</feature>
<dbReference type="KEGG" id="nve:5517913"/>
<evidence type="ECO:0000256" key="3">
    <source>
        <dbReference type="ARBA" id="ARBA00022664"/>
    </source>
</evidence>
<dbReference type="OMA" id="SWHPHTM"/>
<dbReference type="InterPro" id="IPR019339">
    <property type="entry name" value="CIR_N_dom"/>
</dbReference>
<dbReference type="InterPro" id="IPR051376">
    <property type="entry name" value="CWC25_splicing_factor"/>
</dbReference>
<feature type="compositionally biased region" description="Basic and acidic residues" evidence="9">
    <location>
        <begin position="368"/>
        <end position="381"/>
    </location>
</feature>
<dbReference type="OrthoDB" id="21123at2759"/>
<name>A7RRX2_NEMVE</name>
<dbReference type="PANTHER" id="PTHR16196">
    <property type="entry name" value="CELL CYCLE CONTROL PROTEIN CWF25"/>
    <property type="match status" value="1"/>
</dbReference>
<dbReference type="SMART" id="SM01083">
    <property type="entry name" value="Cir_N"/>
    <property type="match status" value="1"/>
</dbReference>
<evidence type="ECO:0000256" key="5">
    <source>
        <dbReference type="ARBA" id="ARBA00023054"/>
    </source>
</evidence>
<evidence type="ECO:0000259" key="10">
    <source>
        <dbReference type="SMART" id="SM01083"/>
    </source>
</evidence>
<dbReference type="GO" id="GO:0005684">
    <property type="term" value="C:U2-type spliceosomal complex"/>
    <property type="evidence" value="ECO:0000318"/>
    <property type="project" value="GO_Central"/>
</dbReference>
<dbReference type="EMBL" id="DS469532">
    <property type="protein sequence ID" value="EDO45900.1"/>
    <property type="molecule type" value="Genomic_DNA"/>
</dbReference>
<organism evidence="11 12">
    <name type="scientific">Nematostella vectensis</name>
    <name type="common">Starlet sea anemone</name>
    <dbReference type="NCBI Taxonomy" id="45351"/>
    <lineage>
        <taxon>Eukaryota</taxon>
        <taxon>Metazoa</taxon>
        <taxon>Cnidaria</taxon>
        <taxon>Anthozoa</taxon>
        <taxon>Hexacorallia</taxon>
        <taxon>Actiniaria</taxon>
        <taxon>Edwardsiidae</taxon>
        <taxon>Nematostella</taxon>
    </lineage>
</organism>
<keyword evidence="7" id="KW-0539">Nucleus</keyword>
<feature type="region of interest" description="Disordered" evidence="9">
    <location>
        <begin position="97"/>
        <end position="418"/>
    </location>
</feature>
<protein>
    <recommendedName>
        <fullName evidence="10">CBF1-interacting co-repressor CIR N-terminal domain-containing protein</fullName>
    </recommendedName>
</protein>
<dbReference type="PANTHER" id="PTHR16196:SF0">
    <property type="entry name" value="PRE-MRNA-SPLICING FACTOR CWC25 HOMOLOG"/>
    <property type="match status" value="1"/>
</dbReference>
<dbReference type="FunCoup" id="A7RRX2">
    <property type="interactions" value="361"/>
</dbReference>
<dbReference type="HOGENOM" id="CLU_025093_1_0_1"/>
<dbReference type="InterPro" id="IPR022209">
    <property type="entry name" value="CWC25"/>
</dbReference>
<accession>A7RRX2</accession>
<gene>
    <name evidence="11" type="ORF">NEMVEDRAFT_v1g162067</name>
</gene>
<dbReference type="Pfam" id="PF12542">
    <property type="entry name" value="CWC25"/>
    <property type="match status" value="1"/>
</dbReference>
<dbReference type="eggNOG" id="KOG3869">
    <property type="taxonomic scope" value="Eukaryota"/>
</dbReference>
<reference evidence="11 12" key="1">
    <citation type="journal article" date="2007" name="Science">
        <title>Sea anemone genome reveals ancestral eumetazoan gene repertoire and genomic organization.</title>
        <authorList>
            <person name="Putnam N.H."/>
            <person name="Srivastava M."/>
            <person name="Hellsten U."/>
            <person name="Dirks B."/>
            <person name="Chapman J."/>
            <person name="Salamov A."/>
            <person name="Terry A."/>
            <person name="Shapiro H."/>
            <person name="Lindquist E."/>
            <person name="Kapitonov V.V."/>
            <person name="Jurka J."/>
            <person name="Genikhovich G."/>
            <person name="Grigoriev I.V."/>
            <person name="Lucas S.M."/>
            <person name="Steele R.E."/>
            <person name="Finnerty J.R."/>
            <person name="Technau U."/>
            <person name="Martindale M.Q."/>
            <person name="Rokhsar D.S."/>
        </authorList>
    </citation>
    <scope>NUCLEOTIDE SEQUENCE [LARGE SCALE GENOMIC DNA]</scope>
    <source>
        <strain evidence="12">CH2 X CH6</strain>
    </source>
</reference>
<sequence length="462" mass="53043">MGGGDLNLKKSWHPQTLRNVERVWKAEQKAEAESKKIEQLRRELLEEKAREEMQRHAVQQGISKKKSERLDWMYSAPGQINREEYLLGKPIDKQVDPLAKEDEGLGSLPGASFTGDSSANNASDLAAKVRDDPLFMIKKKEDEKKKELLQNPVKMKQLKEMLEAHVGKSKKKKGKKDKKKKKEKRGGPSRHNNASEDSFDSGEEEKRNKNSARKMSPINGHKSSRKSRHKSDKKERASRKRRHSRSESPPVRHPSGSQSGDRQRERRLHKHSSPSISPSPPRRQKYSNGQSDRKGKHRHRDSSSPSPPHRSRSPFRNGNKRKGFPTHRNKQRSRSVSPVQSGQASQVMKRRVPSPRADRRQRGSAMTKKMDPEELERRRQEMLSNAQWRNEQRVENVTKYKEEAKKEAEAEGKNSKKSADFLSSMKVQSFSSQSTASVSDRIKRNINSVQRTAHALDTFLKK</sequence>
<proteinExistence type="inferred from homology"/>
<keyword evidence="6" id="KW-0508">mRNA splicing</keyword>
<evidence type="ECO:0000256" key="8">
    <source>
        <dbReference type="SAM" id="Coils"/>
    </source>
</evidence>
<feature type="domain" description="CBF1-interacting co-repressor CIR N-terminal" evidence="10">
    <location>
        <begin position="11"/>
        <end position="47"/>
    </location>
</feature>
<dbReference type="STRING" id="45351.A7RRX2"/>
<evidence type="ECO:0000313" key="11">
    <source>
        <dbReference type="EMBL" id="EDO45900.1"/>
    </source>
</evidence>
<keyword evidence="3" id="KW-0507">mRNA processing</keyword>
<evidence type="ECO:0000256" key="2">
    <source>
        <dbReference type="ARBA" id="ARBA00006695"/>
    </source>
</evidence>
<feature type="compositionally biased region" description="Basic and acidic residues" evidence="9">
    <location>
        <begin position="127"/>
        <end position="148"/>
    </location>
</feature>
<evidence type="ECO:0000313" key="12">
    <source>
        <dbReference type="Proteomes" id="UP000001593"/>
    </source>
</evidence>
<evidence type="ECO:0000256" key="1">
    <source>
        <dbReference type="ARBA" id="ARBA00004123"/>
    </source>
</evidence>
<evidence type="ECO:0000256" key="6">
    <source>
        <dbReference type="ARBA" id="ARBA00023187"/>
    </source>
</evidence>
<evidence type="ECO:0000256" key="9">
    <source>
        <dbReference type="SAM" id="MobiDB-lite"/>
    </source>
</evidence>